<keyword evidence="2" id="KW-1185">Reference proteome</keyword>
<sequence>MHALKLFNSYRWPNGDKIDFSKRYSTRGAGSKDIVDVYTLVNPDTKDTIWLHVDPYKTSEKYDIPKGLIALNATILKTEIEPILEQIEEVNQAEDGTKLKLHIGEIMNYISRNFDQNQLIDLNKLEFVFQDKKADKVLIDYLMMIYVMNKYYALAKDIEKETDYTFLKMKENYKKFVKANPEAEKGKLDESFFKSKN</sequence>
<organism evidence="1 2">
    <name type="scientific">Pedobacter ureilyticus</name>
    <dbReference type="NCBI Taxonomy" id="1393051"/>
    <lineage>
        <taxon>Bacteria</taxon>
        <taxon>Pseudomonadati</taxon>
        <taxon>Bacteroidota</taxon>
        <taxon>Sphingobacteriia</taxon>
        <taxon>Sphingobacteriales</taxon>
        <taxon>Sphingobacteriaceae</taxon>
        <taxon>Pedobacter</taxon>
    </lineage>
</organism>
<dbReference type="EMBL" id="SSHJ02000006">
    <property type="protein sequence ID" value="MFN0256100.1"/>
    <property type="molecule type" value="Genomic_DNA"/>
</dbReference>
<dbReference type="RefSeq" id="WP_138723198.1">
    <property type="nucleotide sequence ID" value="NZ_SSHJ02000006.1"/>
</dbReference>
<reference evidence="1 2" key="1">
    <citation type="submission" date="2024-12" db="EMBL/GenBank/DDBJ databases">
        <authorList>
            <person name="Hu S."/>
        </authorList>
    </citation>
    <scope>NUCLEOTIDE SEQUENCE [LARGE SCALE GENOMIC DNA]</scope>
    <source>
        <strain evidence="1 2">THG-T11</strain>
    </source>
</reference>
<evidence type="ECO:0000313" key="1">
    <source>
        <dbReference type="EMBL" id="MFN0256100.1"/>
    </source>
</evidence>
<gene>
    <name evidence="1" type="ORF">E6A44_010985</name>
</gene>
<protein>
    <submittedName>
        <fullName evidence="1">Uncharacterized protein</fullName>
    </submittedName>
</protein>
<dbReference type="Proteomes" id="UP001517247">
    <property type="component" value="Unassembled WGS sequence"/>
</dbReference>
<accession>A0ABW9J835</accession>
<proteinExistence type="predicted"/>
<evidence type="ECO:0000313" key="2">
    <source>
        <dbReference type="Proteomes" id="UP001517247"/>
    </source>
</evidence>
<comment type="caution">
    <text evidence="1">The sequence shown here is derived from an EMBL/GenBank/DDBJ whole genome shotgun (WGS) entry which is preliminary data.</text>
</comment>
<name>A0ABW9J835_9SPHI</name>